<sequence length="38" mass="4687">MERIKDRVFGRGSYYRKRDIKYVPLHPLFIVLENLIYS</sequence>
<name>A0A0B0NUI1_GOSAR</name>
<dbReference type="AlphaFoldDB" id="A0A0B0NUI1"/>
<gene>
    <name evidence="1" type="ORF">F383_19745</name>
</gene>
<keyword evidence="2" id="KW-1185">Reference proteome</keyword>
<protein>
    <submittedName>
        <fullName evidence="1">Uncharacterized protein</fullName>
    </submittedName>
</protein>
<proteinExistence type="predicted"/>
<evidence type="ECO:0000313" key="1">
    <source>
        <dbReference type="EMBL" id="KHG15494.1"/>
    </source>
</evidence>
<accession>A0A0B0NUI1</accession>
<dbReference type="EMBL" id="KN403896">
    <property type="protein sequence ID" value="KHG15494.1"/>
    <property type="molecule type" value="Genomic_DNA"/>
</dbReference>
<evidence type="ECO:0000313" key="2">
    <source>
        <dbReference type="Proteomes" id="UP000032142"/>
    </source>
</evidence>
<reference evidence="2" key="1">
    <citation type="submission" date="2014-09" db="EMBL/GenBank/DDBJ databases">
        <authorList>
            <person name="Mudge J."/>
            <person name="Ramaraj T."/>
            <person name="Lindquist I.E."/>
            <person name="Bharti A.K."/>
            <person name="Sundararajan A."/>
            <person name="Cameron C.T."/>
            <person name="Woodward J.E."/>
            <person name="May G.D."/>
            <person name="Brubaker C."/>
            <person name="Broadhvest J."/>
            <person name="Wilkins T.A."/>
        </authorList>
    </citation>
    <scope>NUCLEOTIDE SEQUENCE</scope>
    <source>
        <strain evidence="2">cv. AKA8401</strain>
    </source>
</reference>
<dbReference type="Proteomes" id="UP000032142">
    <property type="component" value="Unassembled WGS sequence"/>
</dbReference>
<organism evidence="1 2">
    <name type="scientific">Gossypium arboreum</name>
    <name type="common">Tree cotton</name>
    <name type="synonym">Gossypium nanking</name>
    <dbReference type="NCBI Taxonomy" id="29729"/>
    <lineage>
        <taxon>Eukaryota</taxon>
        <taxon>Viridiplantae</taxon>
        <taxon>Streptophyta</taxon>
        <taxon>Embryophyta</taxon>
        <taxon>Tracheophyta</taxon>
        <taxon>Spermatophyta</taxon>
        <taxon>Magnoliopsida</taxon>
        <taxon>eudicotyledons</taxon>
        <taxon>Gunneridae</taxon>
        <taxon>Pentapetalae</taxon>
        <taxon>rosids</taxon>
        <taxon>malvids</taxon>
        <taxon>Malvales</taxon>
        <taxon>Malvaceae</taxon>
        <taxon>Malvoideae</taxon>
        <taxon>Gossypium</taxon>
    </lineage>
</organism>